<dbReference type="KEGG" id="gho:AL542_18215"/>
<feature type="chain" id="PRO_5016812603" description="Lipoprotein" evidence="1">
    <location>
        <begin position="25"/>
        <end position="126"/>
    </location>
</feature>
<name>A0A377HM32_GRIHO</name>
<keyword evidence="1" id="KW-0732">Signal</keyword>
<dbReference type="AlphaFoldDB" id="A0A377HM32"/>
<reference evidence="2 3" key="1">
    <citation type="submission" date="2018-06" db="EMBL/GenBank/DDBJ databases">
        <authorList>
            <consortium name="Pathogen Informatics"/>
            <person name="Doyle S."/>
        </authorList>
    </citation>
    <scope>NUCLEOTIDE SEQUENCE [LARGE SCALE GENOMIC DNA]</scope>
    <source>
        <strain evidence="2 3">NCTC11645</strain>
    </source>
</reference>
<sequence length="126" mass="13564">MNKRPALKASMLTTFLATILAGCAIKPAEKVTVYKTRGVIQCESQGMSLVQSELQLTGVGVKIIDSQCAVLDGRVFASVCGAETGDIVLHTIDRRHEKLAGAMGYRNVLQLKTPDTPEGFQPVECQ</sequence>
<dbReference type="EMBL" id="UGHD01000002">
    <property type="protein sequence ID" value="STO57176.1"/>
    <property type="molecule type" value="Genomic_DNA"/>
</dbReference>
<evidence type="ECO:0000256" key="1">
    <source>
        <dbReference type="SAM" id="SignalP"/>
    </source>
</evidence>
<protein>
    <recommendedName>
        <fullName evidence="4">Lipoprotein</fullName>
    </recommendedName>
</protein>
<proteinExistence type="predicted"/>
<evidence type="ECO:0008006" key="4">
    <source>
        <dbReference type="Google" id="ProtNLM"/>
    </source>
</evidence>
<dbReference type="Proteomes" id="UP000254512">
    <property type="component" value="Unassembled WGS sequence"/>
</dbReference>
<dbReference type="PROSITE" id="PS51257">
    <property type="entry name" value="PROKAR_LIPOPROTEIN"/>
    <property type="match status" value="1"/>
</dbReference>
<dbReference type="RefSeq" id="WP_040529093.1">
    <property type="nucleotide sequence ID" value="NZ_CABMOB010000001.1"/>
</dbReference>
<dbReference type="STRING" id="673.AL542_18215"/>
<gene>
    <name evidence="2" type="ORF">NCTC11645_01560</name>
</gene>
<evidence type="ECO:0000313" key="2">
    <source>
        <dbReference type="EMBL" id="STO57176.1"/>
    </source>
</evidence>
<organism evidence="2 3">
    <name type="scientific">Grimontia hollisae</name>
    <name type="common">Vibrio hollisae</name>
    <dbReference type="NCBI Taxonomy" id="673"/>
    <lineage>
        <taxon>Bacteria</taxon>
        <taxon>Pseudomonadati</taxon>
        <taxon>Pseudomonadota</taxon>
        <taxon>Gammaproteobacteria</taxon>
        <taxon>Vibrionales</taxon>
        <taxon>Vibrionaceae</taxon>
        <taxon>Grimontia</taxon>
    </lineage>
</organism>
<evidence type="ECO:0000313" key="3">
    <source>
        <dbReference type="Proteomes" id="UP000254512"/>
    </source>
</evidence>
<feature type="signal peptide" evidence="1">
    <location>
        <begin position="1"/>
        <end position="24"/>
    </location>
</feature>
<dbReference type="GeneID" id="58897896"/>
<accession>A0A377HM32</accession>